<organism evidence="1 2">
    <name type="scientific">Rotaria sordida</name>
    <dbReference type="NCBI Taxonomy" id="392033"/>
    <lineage>
        <taxon>Eukaryota</taxon>
        <taxon>Metazoa</taxon>
        <taxon>Spiralia</taxon>
        <taxon>Gnathifera</taxon>
        <taxon>Rotifera</taxon>
        <taxon>Eurotatoria</taxon>
        <taxon>Bdelloidea</taxon>
        <taxon>Philodinida</taxon>
        <taxon>Philodinidae</taxon>
        <taxon>Rotaria</taxon>
    </lineage>
</organism>
<sequence>MNYIYINYEPNLSLFDLDYDKGINKKILNQDQQDMKYDLLSSCLEYFRFYCGKDRDDVCQQFMDKSFEKLKQIIEYAAKQIQEWTGRITARIQSNVIVVLNNFCLYESCLSIISHDDIIIQSLISIICNMDLYNQVDPESSCGSASDLINDISHVLLEMIKDNKE</sequence>
<name>A0A815Q758_9BILA</name>
<comment type="caution">
    <text evidence="1">The sequence shown here is derived from an EMBL/GenBank/DDBJ whole genome shotgun (WGS) entry which is preliminary data.</text>
</comment>
<feature type="non-terminal residue" evidence="1">
    <location>
        <position position="1"/>
    </location>
</feature>
<reference evidence="1" key="1">
    <citation type="submission" date="2021-02" db="EMBL/GenBank/DDBJ databases">
        <authorList>
            <person name="Nowell W R."/>
        </authorList>
    </citation>
    <scope>NUCLEOTIDE SEQUENCE</scope>
</reference>
<evidence type="ECO:0000313" key="1">
    <source>
        <dbReference type="EMBL" id="CAF1459831.1"/>
    </source>
</evidence>
<dbReference type="AlphaFoldDB" id="A0A815Q758"/>
<proteinExistence type="predicted"/>
<protein>
    <submittedName>
        <fullName evidence="1">Uncharacterized protein</fullName>
    </submittedName>
</protein>
<evidence type="ECO:0000313" key="2">
    <source>
        <dbReference type="Proteomes" id="UP000663889"/>
    </source>
</evidence>
<dbReference type="Proteomes" id="UP000663889">
    <property type="component" value="Unassembled WGS sequence"/>
</dbReference>
<gene>
    <name evidence="1" type="ORF">SEV965_LOCUS34104</name>
</gene>
<accession>A0A815Q758</accession>
<dbReference type="EMBL" id="CAJNOU010004919">
    <property type="protein sequence ID" value="CAF1459831.1"/>
    <property type="molecule type" value="Genomic_DNA"/>
</dbReference>